<dbReference type="EMBL" id="VLKY01000051">
    <property type="protein sequence ID" value="TWI44563.1"/>
    <property type="molecule type" value="Genomic_DNA"/>
</dbReference>
<organism evidence="1 2">
    <name type="scientific">Pseudomonas duriflava</name>
    <dbReference type="NCBI Taxonomy" id="459528"/>
    <lineage>
        <taxon>Bacteria</taxon>
        <taxon>Pseudomonadati</taxon>
        <taxon>Pseudomonadota</taxon>
        <taxon>Gammaproteobacteria</taxon>
        <taxon>Pseudomonadales</taxon>
        <taxon>Pseudomonadaceae</taxon>
        <taxon>Pseudomonas</taxon>
    </lineage>
</organism>
<evidence type="ECO:0000313" key="2">
    <source>
        <dbReference type="Proteomes" id="UP000316905"/>
    </source>
</evidence>
<dbReference type="AlphaFoldDB" id="A0A562PJQ9"/>
<reference evidence="1 2" key="1">
    <citation type="journal article" date="2015" name="Stand. Genomic Sci.">
        <title>Genomic Encyclopedia of Bacterial and Archaeal Type Strains, Phase III: the genomes of soil and plant-associated and newly described type strains.</title>
        <authorList>
            <person name="Whitman W.B."/>
            <person name="Woyke T."/>
            <person name="Klenk H.P."/>
            <person name="Zhou Y."/>
            <person name="Lilburn T.G."/>
            <person name="Beck B.J."/>
            <person name="De Vos P."/>
            <person name="Vandamme P."/>
            <person name="Eisen J.A."/>
            <person name="Garrity G."/>
            <person name="Hugenholtz P."/>
            <person name="Kyrpides N.C."/>
        </authorList>
    </citation>
    <scope>NUCLEOTIDE SEQUENCE [LARGE SCALE GENOMIC DNA]</scope>
    <source>
        <strain evidence="1 2">CGMCC 1.6858</strain>
    </source>
</reference>
<protein>
    <submittedName>
        <fullName evidence="1">Uncharacterized protein</fullName>
    </submittedName>
</protein>
<dbReference type="Proteomes" id="UP000316905">
    <property type="component" value="Unassembled WGS sequence"/>
</dbReference>
<evidence type="ECO:0000313" key="1">
    <source>
        <dbReference type="EMBL" id="TWI44563.1"/>
    </source>
</evidence>
<accession>A0A562PJQ9</accession>
<keyword evidence="2" id="KW-1185">Reference proteome</keyword>
<comment type="caution">
    <text evidence="1">The sequence shown here is derived from an EMBL/GenBank/DDBJ whole genome shotgun (WGS) entry which is preliminary data.</text>
</comment>
<sequence>MIDGSKFKAVNNLDRSFTSAKLKRQMEEIESSINRYLMALDTQHHLSVAHEVTNVGLDRAQLSLMAKQAGEAIASEMLSAVADRGYCESEEILACHDAIIIAYVPKPMTSADKADERLNNDAFIYDSAKNEYICPAG</sequence>
<gene>
    <name evidence="1" type="ORF">IQ22_04726</name>
</gene>
<dbReference type="PANTHER" id="PTHR33408">
    <property type="entry name" value="TRANSPOSASE"/>
    <property type="match status" value="1"/>
</dbReference>
<dbReference type="PANTHER" id="PTHR33408:SF2">
    <property type="entry name" value="TRANSPOSASE DDE DOMAIN-CONTAINING PROTEIN"/>
    <property type="match status" value="1"/>
</dbReference>
<proteinExistence type="predicted"/>
<name>A0A562PJQ9_9PSED</name>